<feature type="region of interest" description="Disordered" evidence="8">
    <location>
        <begin position="572"/>
        <end position="598"/>
    </location>
</feature>
<evidence type="ECO:0000256" key="7">
    <source>
        <dbReference type="SAM" id="Coils"/>
    </source>
</evidence>
<dbReference type="CDD" id="cd11386">
    <property type="entry name" value="MCP_signal"/>
    <property type="match status" value="1"/>
</dbReference>
<dbReference type="Proteomes" id="UP000266482">
    <property type="component" value="Unassembled WGS sequence"/>
</dbReference>
<dbReference type="PROSITE" id="PS50885">
    <property type="entry name" value="HAMP"/>
    <property type="match status" value="1"/>
</dbReference>
<dbReference type="FunFam" id="1.10.287.950:FF:000001">
    <property type="entry name" value="Methyl-accepting chemotaxis sensory transducer"/>
    <property type="match status" value="1"/>
</dbReference>
<dbReference type="InterPro" id="IPR047347">
    <property type="entry name" value="YvaQ-like_sensor"/>
</dbReference>
<accession>A0A3A1UZJ5</accession>
<dbReference type="Pfam" id="PF12729">
    <property type="entry name" value="4HB_MCP_1"/>
    <property type="match status" value="1"/>
</dbReference>
<keyword evidence="3" id="KW-0145">Chemotaxis</keyword>
<keyword evidence="13" id="KW-1185">Reference proteome</keyword>
<dbReference type="GO" id="GO:0005886">
    <property type="term" value="C:plasma membrane"/>
    <property type="evidence" value="ECO:0007669"/>
    <property type="project" value="UniProtKB-SubCell"/>
</dbReference>
<evidence type="ECO:0000256" key="6">
    <source>
        <dbReference type="PROSITE-ProRule" id="PRU00284"/>
    </source>
</evidence>
<evidence type="ECO:0000256" key="9">
    <source>
        <dbReference type="SAM" id="Phobius"/>
    </source>
</evidence>
<dbReference type="CDD" id="cd06225">
    <property type="entry name" value="HAMP"/>
    <property type="match status" value="2"/>
</dbReference>
<evidence type="ECO:0000256" key="2">
    <source>
        <dbReference type="ARBA" id="ARBA00022475"/>
    </source>
</evidence>
<evidence type="ECO:0000313" key="12">
    <source>
        <dbReference type="EMBL" id="RIX53685.1"/>
    </source>
</evidence>
<protein>
    <submittedName>
        <fullName evidence="12">Methyl-accepting chemotaxis protein</fullName>
    </submittedName>
</protein>
<keyword evidence="7" id="KW-0175">Coiled coil</keyword>
<comment type="similarity">
    <text evidence="5">Belongs to the methyl-accepting chemotaxis (MCP) protein family.</text>
</comment>
<dbReference type="PANTHER" id="PTHR43531">
    <property type="entry name" value="PROTEIN ICFG"/>
    <property type="match status" value="1"/>
</dbReference>
<keyword evidence="2" id="KW-1003">Cell membrane</keyword>
<evidence type="ECO:0000259" key="11">
    <source>
        <dbReference type="PROSITE" id="PS50885"/>
    </source>
</evidence>
<dbReference type="CDD" id="cd19411">
    <property type="entry name" value="MCP2201-like_sensor"/>
    <property type="match status" value="1"/>
</dbReference>
<dbReference type="GO" id="GO:0006935">
    <property type="term" value="P:chemotaxis"/>
    <property type="evidence" value="ECO:0007669"/>
    <property type="project" value="UniProtKB-KW"/>
</dbReference>
<dbReference type="RefSeq" id="WP_119599398.1">
    <property type="nucleotide sequence ID" value="NZ_QXQA01000004.1"/>
</dbReference>
<dbReference type="Pfam" id="PF00015">
    <property type="entry name" value="MCPsignal"/>
    <property type="match status" value="1"/>
</dbReference>
<keyword evidence="6" id="KW-0807">Transducer</keyword>
<dbReference type="Pfam" id="PF00672">
    <property type="entry name" value="HAMP"/>
    <property type="match status" value="1"/>
</dbReference>
<keyword evidence="9" id="KW-0812">Transmembrane</keyword>
<evidence type="ECO:0000259" key="10">
    <source>
        <dbReference type="PROSITE" id="PS50111"/>
    </source>
</evidence>
<feature type="domain" description="Methyl-accepting transducer" evidence="10">
    <location>
        <begin position="306"/>
        <end position="535"/>
    </location>
</feature>
<dbReference type="SMART" id="SM00283">
    <property type="entry name" value="MA"/>
    <property type="match status" value="1"/>
</dbReference>
<dbReference type="PANTHER" id="PTHR43531:SF11">
    <property type="entry name" value="METHYL-ACCEPTING CHEMOTAXIS PROTEIN 3"/>
    <property type="match status" value="1"/>
</dbReference>
<feature type="domain" description="HAMP" evidence="11">
    <location>
        <begin position="210"/>
        <end position="262"/>
    </location>
</feature>
<feature type="coiled-coil region" evidence="7">
    <location>
        <begin position="72"/>
        <end position="103"/>
    </location>
</feature>
<keyword evidence="4 9" id="KW-0472">Membrane</keyword>
<evidence type="ECO:0000313" key="13">
    <source>
        <dbReference type="Proteomes" id="UP000266482"/>
    </source>
</evidence>
<dbReference type="PROSITE" id="PS50111">
    <property type="entry name" value="CHEMOTAXIS_TRANSDUC_2"/>
    <property type="match status" value="1"/>
</dbReference>
<gene>
    <name evidence="12" type="ORF">D3P08_09700</name>
</gene>
<reference evidence="12 13" key="1">
    <citation type="submission" date="2018-09" db="EMBL/GenBank/DDBJ databases">
        <title>Paenibacillus aracenensis nov. sp. isolated from a cave in southern Spain.</title>
        <authorList>
            <person name="Jurado V."/>
            <person name="Gutierrez-Patricio S."/>
            <person name="Gonzalez-Pimentel J.L."/>
            <person name="Miller A.Z."/>
            <person name="Laiz L."/>
            <person name="Saiz-Jimenez C."/>
        </authorList>
    </citation>
    <scope>NUCLEOTIDE SEQUENCE [LARGE SCALE GENOMIC DNA]</scope>
    <source>
        <strain evidence="12 13">DSM 22867</strain>
    </source>
</reference>
<evidence type="ECO:0000256" key="5">
    <source>
        <dbReference type="ARBA" id="ARBA00029447"/>
    </source>
</evidence>
<sequence>MMNLSIKARLTVSYVLIVAALVGLGGYALISLDNVNQQSTIISEKWLPGVDDANSLNTITSDYRIYELRFTYAETKEDISTYKQKAAETKQAFDEKLAEVEANSTTELEKESISQLKSSWSQYFTISKQIFDLIEQGKRQDAIQLMANDSRTVFDQASGELLSLVQYNREQSDLASKRGDEGFDTAFAIMITVIVITTLVVILLAVFITRSITQPIRKLSDAAKKLAEGDVNVNVQTTSRDEIGELMNAFGQMIESIREQSLAVEKVADGDLTVHVRVRSDRDLLGKKLQEMIERNNEILTNISHASDQVASGSKQVSDSSISLSQGATEQASAVEELTASLEEVSSQTKLNAANANEANQLAESSKQNALQGNEQMKDMLNAMQDINEASSSISKIIKVIDEIAFQTNILALNAAVEAARAGQHGKGFAVVAEEVRNLAARSANAAKETTTMIEGSILKVQDGTRIADKTAEALRSIVLDIEKVADLVGNIAVASTEQAAAITQINQGIAQVSQVVQTNSATSEESAAASEELSGQASMLRQQVSRFKLKRGSYGQVSDFEEMSPEVRRMLDQMNSQPKRNASMPQIALSDSEFGKY</sequence>
<dbReference type="SUPFAM" id="SSF58104">
    <property type="entry name" value="Methyl-accepting chemotaxis protein (MCP) signaling domain"/>
    <property type="match status" value="1"/>
</dbReference>
<feature type="transmembrane region" description="Helical" evidence="9">
    <location>
        <begin position="186"/>
        <end position="208"/>
    </location>
</feature>
<comment type="caution">
    <text evidence="12">The sequence shown here is derived from an EMBL/GenBank/DDBJ whole genome shotgun (WGS) entry which is preliminary data.</text>
</comment>
<keyword evidence="9" id="KW-1133">Transmembrane helix</keyword>
<evidence type="ECO:0000256" key="8">
    <source>
        <dbReference type="SAM" id="MobiDB-lite"/>
    </source>
</evidence>
<evidence type="ECO:0000256" key="3">
    <source>
        <dbReference type="ARBA" id="ARBA00022500"/>
    </source>
</evidence>
<dbReference type="Gene3D" id="6.10.340.10">
    <property type="match status" value="1"/>
</dbReference>
<name>A0A3A1UZJ5_9BACL</name>
<dbReference type="OrthoDB" id="358716at2"/>
<feature type="transmembrane region" description="Helical" evidence="9">
    <location>
        <begin position="12"/>
        <end position="30"/>
    </location>
</feature>
<organism evidence="12 13">
    <name type="scientific">Paenibacillus nanensis</name>
    <dbReference type="NCBI Taxonomy" id="393251"/>
    <lineage>
        <taxon>Bacteria</taxon>
        <taxon>Bacillati</taxon>
        <taxon>Bacillota</taxon>
        <taxon>Bacilli</taxon>
        <taxon>Bacillales</taxon>
        <taxon>Paenibacillaceae</taxon>
        <taxon>Paenibacillus</taxon>
    </lineage>
</organism>
<dbReference type="InterPro" id="IPR004089">
    <property type="entry name" value="MCPsignal_dom"/>
</dbReference>
<dbReference type="GO" id="GO:0007165">
    <property type="term" value="P:signal transduction"/>
    <property type="evidence" value="ECO:0007669"/>
    <property type="project" value="UniProtKB-KW"/>
</dbReference>
<dbReference type="AlphaFoldDB" id="A0A3A1UZJ5"/>
<evidence type="ECO:0000256" key="4">
    <source>
        <dbReference type="ARBA" id="ARBA00023136"/>
    </source>
</evidence>
<dbReference type="Gene3D" id="1.10.287.950">
    <property type="entry name" value="Methyl-accepting chemotaxis protein"/>
    <property type="match status" value="1"/>
</dbReference>
<dbReference type="InterPro" id="IPR003660">
    <property type="entry name" value="HAMP_dom"/>
</dbReference>
<dbReference type="InterPro" id="IPR051310">
    <property type="entry name" value="MCP_chemotaxis"/>
</dbReference>
<feature type="compositionally biased region" description="Polar residues" evidence="8">
    <location>
        <begin position="574"/>
        <end position="585"/>
    </location>
</feature>
<dbReference type="EMBL" id="QXQA01000004">
    <property type="protein sequence ID" value="RIX53685.1"/>
    <property type="molecule type" value="Genomic_DNA"/>
</dbReference>
<proteinExistence type="inferred from homology"/>
<dbReference type="SMART" id="SM00304">
    <property type="entry name" value="HAMP"/>
    <property type="match status" value="1"/>
</dbReference>
<dbReference type="InterPro" id="IPR024478">
    <property type="entry name" value="HlyB_4HB_MCP"/>
</dbReference>
<evidence type="ECO:0000256" key="1">
    <source>
        <dbReference type="ARBA" id="ARBA00004236"/>
    </source>
</evidence>
<dbReference type="GO" id="GO:0004888">
    <property type="term" value="F:transmembrane signaling receptor activity"/>
    <property type="evidence" value="ECO:0007669"/>
    <property type="project" value="TreeGrafter"/>
</dbReference>
<comment type="subcellular location">
    <subcellularLocation>
        <location evidence="1">Cell membrane</location>
    </subcellularLocation>
</comment>